<proteinExistence type="predicted"/>
<sequence>MASQSLPFGNRAAPDHSGCIASHMQLRIATNGYNVSFEKPVVVGHDCRMPFPLADCFIDDCRSGR</sequence>
<dbReference type="Proteomes" id="UP001179614">
    <property type="component" value="Chromosome"/>
</dbReference>
<gene>
    <name evidence="1" type="ORF">I3J27_09600</name>
</gene>
<dbReference type="RefSeq" id="WP_270168064.1">
    <property type="nucleotide sequence ID" value="NZ_CP089391.1"/>
</dbReference>
<dbReference type="EMBL" id="CP089391">
    <property type="protein sequence ID" value="WBL80655.1"/>
    <property type="molecule type" value="Genomic_DNA"/>
</dbReference>
<name>A0ABY7MQI4_9BRAD</name>
<evidence type="ECO:0000313" key="2">
    <source>
        <dbReference type="Proteomes" id="UP001179614"/>
    </source>
</evidence>
<protein>
    <submittedName>
        <fullName evidence="1">Uncharacterized protein</fullName>
    </submittedName>
</protein>
<keyword evidence="2" id="KW-1185">Reference proteome</keyword>
<reference evidence="1" key="1">
    <citation type="submission" date="2021-12" db="EMBL/GenBank/DDBJ databases">
        <title>Bradyrhizobium xenonodulans sp. nov.</title>
        <authorList>
            <person name="Claassens R."/>
            <person name="Venter S.N."/>
            <person name="Beukes C.W."/>
            <person name="Stepkowski T."/>
            <person name="Steenkamp E.T."/>
        </authorList>
    </citation>
    <scope>NUCLEOTIDE SEQUENCE</scope>
    <source>
        <strain evidence="1">14AB</strain>
    </source>
</reference>
<organism evidence="1 2">
    <name type="scientific">Bradyrhizobium xenonodulans</name>
    <dbReference type="NCBI Taxonomy" id="2736875"/>
    <lineage>
        <taxon>Bacteria</taxon>
        <taxon>Pseudomonadati</taxon>
        <taxon>Pseudomonadota</taxon>
        <taxon>Alphaproteobacteria</taxon>
        <taxon>Hyphomicrobiales</taxon>
        <taxon>Nitrobacteraceae</taxon>
        <taxon>Bradyrhizobium</taxon>
    </lineage>
</organism>
<evidence type="ECO:0000313" key="1">
    <source>
        <dbReference type="EMBL" id="WBL80655.1"/>
    </source>
</evidence>
<accession>A0ABY7MQI4</accession>